<dbReference type="AlphaFoldDB" id="A0A5C6BXJ4"/>
<reference evidence="2 3" key="1">
    <citation type="journal article" date="2020" name="Antonie Van Leeuwenhoek">
        <title>Rhodopirellula heiligendammensis sp. nov., Rhodopirellula pilleata sp. nov., and Rhodopirellula solitaria sp. nov. isolated from natural or artificial marine surfaces in Northern Germany and California, USA, and emended description of the genus Rhodopirellula.</title>
        <authorList>
            <person name="Kallscheuer N."/>
            <person name="Wiegand S."/>
            <person name="Jogler M."/>
            <person name="Boedeker C."/>
            <person name="Peeters S.H."/>
            <person name="Rast P."/>
            <person name="Heuer A."/>
            <person name="Jetten M.S.M."/>
            <person name="Rohde M."/>
            <person name="Jogler C."/>
        </authorList>
    </citation>
    <scope>NUCLEOTIDE SEQUENCE [LARGE SCALE GENOMIC DNA]</scope>
    <source>
        <strain evidence="2 3">Poly21</strain>
    </source>
</reference>
<proteinExistence type="predicted"/>
<name>A0A5C6BXJ4_9BACT</name>
<gene>
    <name evidence="2" type="ORF">Poly21_27310</name>
</gene>
<feature type="domain" description="H repeat-associated protein N-terminal" evidence="1">
    <location>
        <begin position="1"/>
        <end position="60"/>
    </location>
</feature>
<dbReference type="NCBIfam" id="NF033564">
    <property type="entry name" value="transpos_ISAs1"/>
    <property type="match status" value="1"/>
</dbReference>
<protein>
    <recommendedName>
        <fullName evidence="1">H repeat-associated protein N-terminal domain-containing protein</fullName>
    </recommendedName>
</protein>
<dbReference type="InterPro" id="IPR051698">
    <property type="entry name" value="Transposase_11-like"/>
</dbReference>
<sequence>MTVIAGAEGPKATGVWAKSNEDWLTDRLQLPNGIPSHDTIGRVLMTLKPAAFQLCFERWIKRLSGNRHKDELDVVAIDGEALRCSHDKAAELGPLFLVSAWAVHSVISLHQLATEEKSNEITAIPKPLDQIEIADSVVPIDTAGCQKNIVQPGLSWVSQR</sequence>
<dbReference type="InterPro" id="IPR047647">
    <property type="entry name" value="ISAs1_transpos"/>
</dbReference>
<evidence type="ECO:0000259" key="1">
    <source>
        <dbReference type="Pfam" id="PF13808"/>
    </source>
</evidence>
<comment type="caution">
    <text evidence="2">The sequence shown here is derived from an EMBL/GenBank/DDBJ whole genome shotgun (WGS) entry which is preliminary data.</text>
</comment>
<organism evidence="2 3">
    <name type="scientific">Allorhodopirellula heiligendammensis</name>
    <dbReference type="NCBI Taxonomy" id="2714739"/>
    <lineage>
        <taxon>Bacteria</taxon>
        <taxon>Pseudomonadati</taxon>
        <taxon>Planctomycetota</taxon>
        <taxon>Planctomycetia</taxon>
        <taxon>Pirellulales</taxon>
        <taxon>Pirellulaceae</taxon>
        <taxon>Allorhodopirellula</taxon>
    </lineage>
</organism>
<dbReference type="Pfam" id="PF13808">
    <property type="entry name" value="DDE_Tnp_1_assoc"/>
    <property type="match status" value="1"/>
</dbReference>
<keyword evidence="3" id="KW-1185">Reference proteome</keyword>
<accession>A0A5C6BXJ4</accession>
<evidence type="ECO:0000313" key="2">
    <source>
        <dbReference type="EMBL" id="TWU15534.1"/>
    </source>
</evidence>
<dbReference type="Proteomes" id="UP000319908">
    <property type="component" value="Unassembled WGS sequence"/>
</dbReference>
<dbReference type="InterPro" id="IPR032806">
    <property type="entry name" value="YbfD_N"/>
</dbReference>
<evidence type="ECO:0000313" key="3">
    <source>
        <dbReference type="Proteomes" id="UP000319908"/>
    </source>
</evidence>
<dbReference type="PANTHER" id="PTHR30298">
    <property type="entry name" value="H REPEAT-ASSOCIATED PREDICTED TRANSPOSASE"/>
    <property type="match status" value="1"/>
</dbReference>
<dbReference type="EMBL" id="SJPU01000002">
    <property type="protein sequence ID" value="TWU15534.1"/>
    <property type="molecule type" value="Genomic_DNA"/>
</dbReference>
<dbReference type="PANTHER" id="PTHR30298:SF0">
    <property type="entry name" value="PROTEIN YBFL-RELATED"/>
    <property type="match status" value="1"/>
</dbReference>